<evidence type="ECO:0000313" key="2">
    <source>
        <dbReference type="WBParaSite" id="nRc.2.0.1.t47366-RA"/>
    </source>
</evidence>
<dbReference type="WBParaSite" id="nRc.2.0.1.t47366-RA">
    <property type="protein sequence ID" value="nRc.2.0.1.t47366-RA"/>
    <property type="gene ID" value="nRc.2.0.1.g47366"/>
</dbReference>
<accession>A0A915LC46</accession>
<evidence type="ECO:0000313" key="1">
    <source>
        <dbReference type="Proteomes" id="UP000887565"/>
    </source>
</evidence>
<keyword evidence="1" id="KW-1185">Reference proteome</keyword>
<proteinExistence type="predicted"/>
<name>A0A915LC46_ROMCU</name>
<reference evidence="2" key="1">
    <citation type="submission" date="2022-11" db="UniProtKB">
        <authorList>
            <consortium name="WormBaseParasite"/>
        </authorList>
    </citation>
    <scope>IDENTIFICATION</scope>
</reference>
<dbReference type="Proteomes" id="UP000887565">
    <property type="component" value="Unplaced"/>
</dbReference>
<dbReference type="AlphaFoldDB" id="A0A915LC46"/>
<sequence length="137" mass="15632">MPTIDSSKLFALGVAILFLWMLTMLILAKPDFLIKIRDCLLCRRKSKRRDTTATDVIQLDDINFSAENNNENDDVYPMDVRKLAAYRQSIAIMSEIFKSDENPGDSNFRRNMEVGVLSYKALGKIGILELESKHCAR</sequence>
<organism evidence="1 2">
    <name type="scientific">Romanomermis culicivorax</name>
    <name type="common">Nematode worm</name>
    <dbReference type="NCBI Taxonomy" id="13658"/>
    <lineage>
        <taxon>Eukaryota</taxon>
        <taxon>Metazoa</taxon>
        <taxon>Ecdysozoa</taxon>
        <taxon>Nematoda</taxon>
        <taxon>Enoplea</taxon>
        <taxon>Dorylaimia</taxon>
        <taxon>Mermithida</taxon>
        <taxon>Mermithoidea</taxon>
        <taxon>Mermithidae</taxon>
        <taxon>Romanomermis</taxon>
    </lineage>
</organism>
<protein>
    <submittedName>
        <fullName evidence="2">Uncharacterized protein</fullName>
    </submittedName>
</protein>